<evidence type="ECO:0000256" key="3">
    <source>
        <dbReference type="ARBA" id="ARBA00022801"/>
    </source>
</evidence>
<dbReference type="Pfam" id="PF17390">
    <property type="entry name" value="Bac_rhamnosid_C"/>
    <property type="match status" value="1"/>
</dbReference>
<dbReference type="RefSeq" id="WP_260194092.1">
    <property type="nucleotide sequence ID" value="NZ_JAFFZE010000017.1"/>
</dbReference>
<dbReference type="InterPro" id="IPR006311">
    <property type="entry name" value="TAT_signal"/>
</dbReference>
<evidence type="ECO:0000313" key="8">
    <source>
        <dbReference type="EMBL" id="MCT2586296.1"/>
    </source>
</evidence>
<evidence type="ECO:0000256" key="1">
    <source>
        <dbReference type="ARBA" id="ARBA00001445"/>
    </source>
</evidence>
<dbReference type="EMBL" id="JAFFZE010000017">
    <property type="protein sequence ID" value="MCT2586296.1"/>
    <property type="molecule type" value="Genomic_DNA"/>
</dbReference>
<dbReference type="Pfam" id="PF08531">
    <property type="entry name" value="Bac_rhamnosid_N"/>
    <property type="match status" value="1"/>
</dbReference>
<feature type="domain" description="Alpha-L-rhamnosidase C-terminal" evidence="7">
    <location>
        <begin position="953"/>
        <end position="1026"/>
    </location>
</feature>
<dbReference type="InterPro" id="IPR008928">
    <property type="entry name" value="6-hairpin_glycosidase_sf"/>
</dbReference>
<evidence type="ECO:0000256" key="2">
    <source>
        <dbReference type="ARBA" id="ARBA00012652"/>
    </source>
</evidence>
<dbReference type="Pfam" id="PF17389">
    <property type="entry name" value="Bac_rhamnosid6H"/>
    <property type="match status" value="1"/>
</dbReference>
<proteinExistence type="predicted"/>
<dbReference type="Gene3D" id="1.50.10.10">
    <property type="match status" value="1"/>
</dbReference>
<evidence type="ECO:0000259" key="6">
    <source>
        <dbReference type="Pfam" id="PF17389"/>
    </source>
</evidence>
<evidence type="ECO:0000259" key="4">
    <source>
        <dbReference type="Pfam" id="PF05592"/>
    </source>
</evidence>
<dbReference type="PIRSF" id="PIRSF010631">
    <property type="entry name" value="A-rhamnsds"/>
    <property type="match status" value="1"/>
</dbReference>
<name>A0ABT2JEJ1_9PSEU</name>
<comment type="caution">
    <text evidence="8">The sequence shown here is derived from an EMBL/GenBank/DDBJ whole genome shotgun (WGS) entry which is preliminary data.</text>
</comment>
<dbReference type="InterPro" id="IPR008902">
    <property type="entry name" value="Rhamnosid_concanavalin"/>
</dbReference>
<dbReference type="Proteomes" id="UP001156441">
    <property type="component" value="Unassembled WGS sequence"/>
</dbReference>
<dbReference type="SUPFAM" id="SSF48208">
    <property type="entry name" value="Six-hairpin glycosidases"/>
    <property type="match status" value="1"/>
</dbReference>
<accession>A0ABT2JEJ1</accession>
<keyword evidence="3 8" id="KW-0378">Hydrolase</keyword>
<evidence type="ECO:0000313" key="9">
    <source>
        <dbReference type="Proteomes" id="UP001156441"/>
    </source>
</evidence>
<dbReference type="PROSITE" id="PS51318">
    <property type="entry name" value="TAT"/>
    <property type="match status" value="1"/>
</dbReference>
<dbReference type="Gene3D" id="2.60.40.10">
    <property type="entry name" value="Immunoglobulins"/>
    <property type="match status" value="1"/>
</dbReference>
<dbReference type="PANTHER" id="PTHR33307">
    <property type="entry name" value="ALPHA-RHAMNOSIDASE (EUROFUNG)"/>
    <property type="match status" value="1"/>
</dbReference>
<dbReference type="InterPro" id="IPR016007">
    <property type="entry name" value="Alpha_rhamnosid"/>
</dbReference>
<gene>
    <name evidence="8" type="ORF">JT362_24560</name>
</gene>
<dbReference type="Pfam" id="PF05592">
    <property type="entry name" value="Bac_rhamnosid"/>
    <property type="match status" value="1"/>
</dbReference>
<feature type="domain" description="Alpha-L-rhamnosidase six-hairpin glycosidase" evidence="6">
    <location>
        <begin position="619"/>
        <end position="951"/>
    </location>
</feature>
<dbReference type="PANTHER" id="PTHR33307:SF6">
    <property type="entry name" value="ALPHA-RHAMNOSIDASE (EUROFUNG)-RELATED"/>
    <property type="match status" value="1"/>
</dbReference>
<protein>
    <recommendedName>
        <fullName evidence="2">alpha-L-rhamnosidase</fullName>
        <ecNumber evidence="2">3.2.1.40</ecNumber>
    </recommendedName>
</protein>
<organism evidence="8 9">
    <name type="scientific">Actinophytocola gossypii</name>
    <dbReference type="NCBI Taxonomy" id="2812003"/>
    <lineage>
        <taxon>Bacteria</taxon>
        <taxon>Bacillati</taxon>
        <taxon>Actinomycetota</taxon>
        <taxon>Actinomycetes</taxon>
        <taxon>Pseudonocardiales</taxon>
        <taxon>Pseudonocardiaceae</taxon>
    </lineage>
</organism>
<dbReference type="Gene3D" id="2.60.120.260">
    <property type="entry name" value="Galactose-binding domain-like"/>
    <property type="match status" value="3"/>
</dbReference>
<dbReference type="InterPro" id="IPR013783">
    <property type="entry name" value="Ig-like_fold"/>
</dbReference>
<dbReference type="InterPro" id="IPR013737">
    <property type="entry name" value="Bac_rhamnosid_N"/>
</dbReference>
<sequence>MSSGVNRRTFIHGSAAAGALATTIATTARAAAEPGRHRGRLRVDRTTVEYAETLLGTDVTAPRLSWELDTDQHGARQTAYQVRIAGVWDSGKVRSDRTVGIPYGGPPLRPRTRYTWQVRVWDDQDRVSGWSPARWWETGFLDTPWQARWIGAPAPEAPPAFDGASWIWSADATTEGAPVGARWLRGSVDVPAEVTRARVVATADDDFTLYLDGQQVLHAPEQVDGWKAGLLGDVTARVRAGETVLAAVAHNRGGSSVNPAGLLVRLEVELADGQRVDLTTGDGWRVTDTEQDGWQRPDFDDSSWAPATVLAPYGHGPWGDQVAVNATRPAPVLRREFRLDKAVDSARLYLSGLSYYEAELNGRRVGRQVLDPGFTDYDETVLYVTHDVTGQLRRGTNRVDVTLGRGFYGMTTPNVWGWHQASWHGEPRLLAQLEVRHPDGSTTTIASDTDWRVADGPTRSDSLYAGETYDARRAPTDWREPVLQDAPAGTLRAQQHEPIEIADTVRPVAITEPSPGVYVADMGRTMAGWTHLTVSASAGTVVRLAHGEKLRDDGTVISANGLVPGRHQTDEYVCAGTGVERWEPRFSYKGFRYVQVTGLPARPDPDDLLGRLVHSAVPDAGDFQCSEPFFEQLEHAMRRTLLNNFHGIPTDTPMFEKNGWTGDAQVAAPVMLHAFAIQRFFTKWIGDLGDSRVDSGQIPVIVPSGGWGYTQLAPTPEWTTVYPFLVREMYRVYGDDRVAAAQWPTLTAYLDWEIDRLENGLAVTALGDWVSPGYEVPPEDTRLTATSYLYRALTLTAEVGDLLGHTDVAVRYRRVAGELRDALNATFLVDGHYRTEKDPHYRQTSNAVPLMFGMVPDGAVASVVASLVADIRERGNHLNTGILGTSVLLRVLTAHGHADVAHALATQRTYPSWGYWFDNGADTMWEFWPLDSRSRDHYFLGTVVQWLYENVAGLRPGDAGYRRFTVRPDARVGVRWARTSIRTVRGRAAAGWASTGRTVHLTVTVPVGSTAEVHVPAASRAAASVRRGARFLRYEPGFAVYEVAAGTWRFRGQV</sequence>
<dbReference type="EC" id="3.2.1.40" evidence="2"/>
<dbReference type="InterPro" id="IPR008979">
    <property type="entry name" value="Galactose-bd-like_sf"/>
</dbReference>
<dbReference type="InterPro" id="IPR035398">
    <property type="entry name" value="Bac_rhamnosid_C"/>
</dbReference>
<dbReference type="InterPro" id="IPR035396">
    <property type="entry name" value="Bac_rhamnosid6H"/>
</dbReference>
<dbReference type="SUPFAM" id="SSF49785">
    <property type="entry name" value="Galactose-binding domain-like"/>
    <property type="match status" value="2"/>
</dbReference>
<reference evidence="8 9" key="1">
    <citation type="submission" date="2021-02" db="EMBL/GenBank/DDBJ databases">
        <title>Actinophytocola xerophila sp. nov., isolated from soil of cotton cropping field.</title>
        <authorList>
            <person name="Huang R."/>
            <person name="Chen X."/>
            <person name="Ge X."/>
            <person name="Liu W."/>
        </authorList>
    </citation>
    <scope>NUCLEOTIDE SEQUENCE [LARGE SCALE GENOMIC DNA]</scope>
    <source>
        <strain evidence="8 9">S1-96</strain>
    </source>
</reference>
<feature type="domain" description="Alpha-L-rhamnosidase concanavalin-like" evidence="4">
    <location>
        <begin position="514"/>
        <end position="614"/>
    </location>
</feature>
<comment type="catalytic activity">
    <reaction evidence="1">
        <text>Hydrolysis of terminal non-reducing alpha-L-rhamnose residues in alpha-L-rhamnosides.</text>
        <dbReference type="EC" id="3.2.1.40"/>
    </reaction>
</comment>
<dbReference type="GO" id="GO:0016787">
    <property type="term" value="F:hydrolase activity"/>
    <property type="evidence" value="ECO:0007669"/>
    <property type="project" value="UniProtKB-KW"/>
</dbReference>
<keyword evidence="9" id="KW-1185">Reference proteome</keyword>
<evidence type="ECO:0000259" key="5">
    <source>
        <dbReference type="Pfam" id="PF08531"/>
    </source>
</evidence>
<dbReference type="Pfam" id="PF25788">
    <property type="entry name" value="Ig_Rha78A_N"/>
    <property type="match status" value="1"/>
</dbReference>
<dbReference type="InterPro" id="IPR012341">
    <property type="entry name" value="6hp_glycosidase-like_sf"/>
</dbReference>
<evidence type="ECO:0000259" key="7">
    <source>
        <dbReference type="Pfam" id="PF17390"/>
    </source>
</evidence>
<dbReference type="Gene3D" id="2.60.420.10">
    <property type="entry name" value="Maltose phosphorylase, domain 3"/>
    <property type="match status" value="1"/>
</dbReference>
<feature type="domain" description="Bacterial alpha-L-rhamnosidase N-terminal" evidence="5">
    <location>
        <begin position="341"/>
        <end position="501"/>
    </location>
</feature>